<sequence>MTLIWFIVWFIANLVGGSEPLRFDPVNAWTGTLILAVALDLSAAHAGNTARRRK</sequence>
<evidence type="ECO:0000313" key="1">
    <source>
        <dbReference type="EMBL" id="MDA1360942.1"/>
    </source>
</evidence>
<keyword evidence="2" id="KW-1185">Reference proteome</keyword>
<name>A0A9X3SQV8_9ACTN</name>
<protein>
    <submittedName>
        <fullName evidence="1">Uncharacterized protein</fullName>
    </submittedName>
</protein>
<dbReference type="AlphaFoldDB" id="A0A9X3SQV8"/>
<dbReference type="EMBL" id="JAPZVP010000011">
    <property type="protein sequence ID" value="MDA1360942.1"/>
    <property type="molecule type" value="Genomic_DNA"/>
</dbReference>
<evidence type="ECO:0000313" key="2">
    <source>
        <dbReference type="Proteomes" id="UP001146067"/>
    </source>
</evidence>
<dbReference type="RefSeq" id="WP_270110904.1">
    <property type="nucleotide sequence ID" value="NZ_JAPZVP010000011.1"/>
</dbReference>
<proteinExistence type="predicted"/>
<organism evidence="1 2">
    <name type="scientific">Glycomyces luteolus</name>
    <dbReference type="NCBI Taxonomy" id="2670330"/>
    <lineage>
        <taxon>Bacteria</taxon>
        <taxon>Bacillati</taxon>
        <taxon>Actinomycetota</taxon>
        <taxon>Actinomycetes</taxon>
        <taxon>Glycomycetales</taxon>
        <taxon>Glycomycetaceae</taxon>
        <taxon>Glycomyces</taxon>
    </lineage>
</organism>
<comment type="caution">
    <text evidence="1">The sequence shown here is derived from an EMBL/GenBank/DDBJ whole genome shotgun (WGS) entry which is preliminary data.</text>
</comment>
<reference evidence="1" key="1">
    <citation type="submission" date="2022-12" db="EMBL/GenBank/DDBJ databases">
        <title>Gycomyces niveus sp.nov.,a novel actinomycete isolated from soil in Shouguan.</title>
        <authorList>
            <person name="Yang X."/>
        </authorList>
    </citation>
    <scope>NUCLEOTIDE SEQUENCE</scope>
    <source>
        <strain evidence="1">NEAU-A15</strain>
    </source>
</reference>
<accession>A0A9X3SQV8</accession>
<gene>
    <name evidence="1" type="ORF">O1R50_15025</name>
</gene>
<dbReference type="Proteomes" id="UP001146067">
    <property type="component" value="Unassembled WGS sequence"/>
</dbReference>